<evidence type="ECO:0000259" key="5">
    <source>
        <dbReference type="PROSITE" id="PS50977"/>
    </source>
</evidence>
<keyword evidence="2 4" id="KW-0238">DNA-binding</keyword>
<keyword evidence="1" id="KW-0805">Transcription regulation</keyword>
<dbReference type="EMBL" id="JAHVAH010000001">
    <property type="protein sequence ID" value="MBW0145706.1"/>
    <property type="molecule type" value="Genomic_DNA"/>
</dbReference>
<evidence type="ECO:0000256" key="2">
    <source>
        <dbReference type="ARBA" id="ARBA00023125"/>
    </source>
</evidence>
<dbReference type="RefSeq" id="WP_218633594.1">
    <property type="nucleotide sequence ID" value="NZ_JAHVAH010000001.1"/>
</dbReference>
<dbReference type="PROSITE" id="PS50977">
    <property type="entry name" value="HTH_TETR_2"/>
    <property type="match status" value="1"/>
</dbReference>
<organism evidence="6 7">
    <name type="scientific">Sphingomicrobium clamense</name>
    <dbReference type="NCBI Taxonomy" id="2851013"/>
    <lineage>
        <taxon>Bacteria</taxon>
        <taxon>Pseudomonadati</taxon>
        <taxon>Pseudomonadota</taxon>
        <taxon>Alphaproteobacteria</taxon>
        <taxon>Sphingomonadales</taxon>
        <taxon>Sphingomonadaceae</taxon>
        <taxon>Sphingomicrobium</taxon>
    </lineage>
</organism>
<name>A0ABS6V893_9SPHN</name>
<dbReference type="PANTHER" id="PTHR30055">
    <property type="entry name" value="HTH-TYPE TRANSCRIPTIONAL REGULATOR RUTR"/>
    <property type="match status" value="1"/>
</dbReference>
<feature type="DNA-binding region" description="H-T-H motif" evidence="4">
    <location>
        <begin position="33"/>
        <end position="52"/>
    </location>
</feature>
<dbReference type="InterPro" id="IPR050109">
    <property type="entry name" value="HTH-type_TetR-like_transc_reg"/>
</dbReference>
<evidence type="ECO:0000256" key="3">
    <source>
        <dbReference type="ARBA" id="ARBA00023163"/>
    </source>
</evidence>
<proteinExistence type="predicted"/>
<sequence length="199" mass="21641">MATRKRMSPEESRKAALDAARDLLREEGMRAITLKAVAAKIGRTHANLLHHFGSVDELHGALADQIAHEVAASITGSIGQYRLGKTKLRHVVEEMFVAFREQGIGQMIAWVVLSGRREALEPIQNAVAKVVEDISGEGDERPLDRATLGLVLLAVGDSLVGEEMADATSLEHEASYDIAVKQVLAVLGEYQATKPRLVR</sequence>
<dbReference type="Proteomes" id="UP000698028">
    <property type="component" value="Unassembled WGS sequence"/>
</dbReference>
<accession>A0ABS6V893</accession>
<evidence type="ECO:0000313" key="7">
    <source>
        <dbReference type="Proteomes" id="UP000698028"/>
    </source>
</evidence>
<evidence type="ECO:0000256" key="4">
    <source>
        <dbReference type="PROSITE-ProRule" id="PRU00335"/>
    </source>
</evidence>
<evidence type="ECO:0000256" key="1">
    <source>
        <dbReference type="ARBA" id="ARBA00023015"/>
    </source>
</evidence>
<gene>
    <name evidence="6" type="ORF">KTQ36_10435</name>
</gene>
<dbReference type="Pfam" id="PF00440">
    <property type="entry name" value="TetR_N"/>
    <property type="match status" value="1"/>
</dbReference>
<dbReference type="PANTHER" id="PTHR30055:SF234">
    <property type="entry name" value="HTH-TYPE TRANSCRIPTIONAL REGULATOR BETI"/>
    <property type="match status" value="1"/>
</dbReference>
<evidence type="ECO:0000313" key="6">
    <source>
        <dbReference type="EMBL" id="MBW0145706.1"/>
    </source>
</evidence>
<keyword evidence="7" id="KW-1185">Reference proteome</keyword>
<feature type="domain" description="HTH tetR-type" evidence="5">
    <location>
        <begin position="10"/>
        <end position="70"/>
    </location>
</feature>
<comment type="caution">
    <text evidence="6">The sequence shown here is derived from an EMBL/GenBank/DDBJ whole genome shotgun (WGS) entry which is preliminary data.</text>
</comment>
<dbReference type="InterPro" id="IPR001647">
    <property type="entry name" value="HTH_TetR"/>
</dbReference>
<keyword evidence="3" id="KW-0804">Transcription</keyword>
<reference evidence="6 7" key="1">
    <citation type="submission" date="2021-07" db="EMBL/GenBank/DDBJ databases">
        <title>The draft genome sequence of Sphingomicrobium sp. B8.</title>
        <authorList>
            <person name="Mu L."/>
        </authorList>
    </citation>
    <scope>NUCLEOTIDE SEQUENCE [LARGE SCALE GENOMIC DNA]</scope>
    <source>
        <strain evidence="6 7">B8</strain>
    </source>
</reference>
<protein>
    <submittedName>
        <fullName evidence="6">TetR/AcrR family transcriptional regulator</fullName>
    </submittedName>
</protein>